<dbReference type="EMBL" id="BAAAUF010000018">
    <property type="protein sequence ID" value="GAA3040618.1"/>
    <property type="molecule type" value="Genomic_DNA"/>
</dbReference>
<dbReference type="PANTHER" id="PTHR35400:SF3">
    <property type="entry name" value="SLL1072 PROTEIN"/>
    <property type="match status" value="1"/>
</dbReference>
<feature type="domain" description="Putative restriction endonuclease" evidence="1">
    <location>
        <begin position="19"/>
        <end position="94"/>
    </location>
</feature>
<dbReference type="PANTHER" id="PTHR35400">
    <property type="entry name" value="SLR1083 PROTEIN"/>
    <property type="match status" value="1"/>
</dbReference>
<organism evidence="2 3">
    <name type="scientific">Streptomyces glomeratus</name>
    <dbReference type="NCBI Taxonomy" id="284452"/>
    <lineage>
        <taxon>Bacteria</taxon>
        <taxon>Bacillati</taxon>
        <taxon>Actinomycetota</taxon>
        <taxon>Actinomycetes</taxon>
        <taxon>Kitasatosporales</taxon>
        <taxon>Streptomycetaceae</taxon>
        <taxon>Streptomyces</taxon>
    </lineage>
</organism>
<dbReference type="Proteomes" id="UP001501532">
    <property type="component" value="Unassembled WGS sequence"/>
</dbReference>
<evidence type="ECO:0000313" key="3">
    <source>
        <dbReference type="Proteomes" id="UP001501532"/>
    </source>
</evidence>
<name>A0ABP6LDQ2_9ACTN</name>
<reference evidence="3" key="1">
    <citation type="journal article" date="2019" name="Int. J. Syst. Evol. Microbiol.">
        <title>The Global Catalogue of Microorganisms (GCM) 10K type strain sequencing project: providing services to taxonomists for standard genome sequencing and annotation.</title>
        <authorList>
            <consortium name="The Broad Institute Genomics Platform"/>
            <consortium name="The Broad Institute Genome Sequencing Center for Infectious Disease"/>
            <person name="Wu L."/>
            <person name="Ma J."/>
        </authorList>
    </citation>
    <scope>NUCLEOTIDE SEQUENCE [LARGE SCALE GENOMIC DNA]</scope>
    <source>
        <strain evidence="3">JCM 9091</strain>
    </source>
</reference>
<keyword evidence="3" id="KW-1185">Reference proteome</keyword>
<dbReference type="InterPro" id="IPR012296">
    <property type="entry name" value="Nuclease_put_TT1808"/>
</dbReference>
<accession>A0ABP6LDQ2</accession>
<dbReference type="CDD" id="cd06260">
    <property type="entry name" value="DUF820-like"/>
    <property type="match status" value="1"/>
</dbReference>
<dbReference type="InterPro" id="IPR008538">
    <property type="entry name" value="Uma2"/>
</dbReference>
<dbReference type="Gene3D" id="3.90.1570.10">
    <property type="entry name" value="tt1808, chain A"/>
    <property type="match status" value="1"/>
</dbReference>
<evidence type="ECO:0000313" key="2">
    <source>
        <dbReference type="EMBL" id="GAA3040618.1"/>
    </source>
</evidence>
<proteinExistence type="predicted"/>
<evidence type="ECO:0000259" key="1">
    <source>
        <dbReference type="Pfam" id="PF05685"/>
    </source>
</evidence>
<comment type="caution">
    <text evidence="2">The sequence shown here is derived from an EMBL/GenBank/DDBJ whole genome shotgun (WGS) entry which is preliminary data.</text>
</comment>
<sequence length="116" mass="12410">MFVNDTFGSGGRGPRHPMAVATALSLAAELTSSSTRDDDLTDKVVVYGRAGIPVYLLLDMQEEQATVFWTPSAKGYESHCTKPFEEKPTIPAPFGCILDPAGFHAPESRATAKPAP</sequence>
<protein>
    <recommendedName>
        <fullName evidence="1">Putative restriction endonuclease domain-containing protein</fullName>
    </recommendedName>
</protein>
<gene>
    <name evidence="2" type="ORF">GCM10010448_23980</name>
</gene>
<dbReference type="Pfam" id="PF05685">
    <property type="entry name" value="Uma2"/>
    <property type="match status" value="1"/>
</dbReference>
<dbReference type="SUPFAM" id="SSF52980">
    <property type="entry name" value="Restriction endonuclease-like"/>
    <property type="match status" value="1"/>
</dbReference>
<dbReference type="InterPro" id="IPR011335">
    <property type="entry name" value="Restrct_endonuc-II-like"/>
</dbReference>